<sequence>MKVTVQVAEQHAVLERYVAELLRSNLDSAVLLKTHDHDIDRWLPSKSTWWDQLLTAIGIDPNNSFYLVAYATIKAGHNKRACPLNTAQKENEASTAIGAVAENLHECSVNEETANDVNIESASIEVTVEPFQLPTQTQLKHQLGTLEGVLMARDLPTISHSFSSGKTHFAGGPDVQSVISKFNKMSDWEQHRNMVNQENFKQRVKKLKEQLKKLQIKNHEEKVTNVV</sequence>
<protein>
    <submittedName>
        <fullName evidence="2">Uncharacterized protein</fullName>
    </submittedName>
</protein>
<reference evidence="2 3" key="1">
    <citation type="submission" date="2024-11" db="EMBL/GenBank/DDBJ databases">
        <title>A near-complete genome assembly of Cinchona calisaya.</title>
        <authorList>
            <person name="Lian D.C."/>
            <person name="Zhao X.W."/>
            <person name="Wei L."/>
        </authorList>
    </citation>
    <scope>NUCLEOTIDE SEQUENCE [LARGE SCALE GENOMIC DNA]</scope>
    <source>
        <tissue evidence="2">Nenye</tissue>
    </source>
</reference>
<gene>
    <name evidence="2" type="ORF">ACH5RR_009502</name>
</gene>
<organism evidence="2 3">
    <name type="scientific">Cinchona calisaya</name>
    <dbReference type="NCBI Taxonomy" id="153742"/>
    <lineage>
        <taxon>Eukaryota</taxon>
        <taxon>Viridiplantae</taxon>
        <taxon>Streptophyta</taxon>
        <taxon>Embryophyta</taxon>
        <taxon>Tracheophyta</taxon>
        <taxon>Spermatophyta</taxon>
        <taxon>Magnoliopsida</taxon>
        <taxon>eudicotyledons</taxon>
        <taxon>Gunneridae</taxon>
        <taxon>Pentapetalae</taxon>
        <taxon>asterids</taxon>
        <taxon>lamiids</taxon>
        <taxon>Gentianales</taxon>
        <taxon>Rubiaceae</taxon>
        <taxon>Cinchonoideae</taxon>
        <taxon>Cinchoneae</taxon>
        <taxon>Cinchona</taxon>
    </lineage>
</organism>
<dbReference type="AlphaFoldDB" id="A0ABD3AEB8"/>
<feature type="coiled-coil region" evidence="1">
    <location>
        <begin position="197"/>
        <end position="224"/>
    </location>
</feature>
<evidence type="ECO:0000256" key="1">
    <source>
        <dbReference type="SAM" id="Coils"/>
    </source>
</evidence>
<name>A0ABD3AEB8_9GENT</name>
<proteinExistence type="predicted"/>
<keyword evidence="1" id="KW-0175">Coiled coil</keyword>
<comment type="caution">
    <text evidence="2">The sequence shown here is derived from an EMBL/GenBank/DDBJ whole genome shotgun (WGS) entry which is preliminary data.</text>
</comment>
<dbReference type="Proteomes" id="UP001630127">
    <property type="component" value="Unassembled WGS sequence"/>
</dbReference>
<evidence type="ECO:0000313" key="3">
    <source>
        <dbReference type="Proteomes" id="UP001630127"/>
    </source>
</evidence>
<accession>A0ABD3AEB8</accession>
<dbReference type="EMBL" id="JBJUIK010000004">
    <property type="protein sequence ID" value="KAL3530180.1"/>
    <property type="molecule type" value="Genomic_DNA"/>
</dbReference>
<evidence type="ECO:0000313" key="2">
    <source>
        <dbReference type="EMBL" id="KAL3530180.1"/>
    </source>
</evidence>
<keyword evidence="3" id="KW-1185">Reference proteome</keyword>